<evidence type="ECO:0000259" key="3">
    <source>
        <dbReference type="Pfam" id="PF05699"/>
    </source>
</evidence>
<accession>A0AAD8S948</accession>
<sequence length="423" mass="48295">MVEPSTVVVVGVHPEMGIMGPAWTRGRGMQQRVGVRDYLNHLEEDYNNNEGAEIIGYEEPDLSGDISAFAKAYGTSSSNPAPRRDVVAGQGEQEDPQEQDDVQIEDSVHVQETENEEEVHVHGLIADQGDDDFIAEWNSDHIEPDPGLRISIDKFHPNIRDEVILAYVAKGPTRPIGHVYPRDHFERNFCETWKDQNIVQAMSLVTDVRSCLMNLRNNGWEPLFEEVKTFCNANDIPVPNMDEAIDAITSELDHRFNDTTSELMRGFACFDPRDSFSKFDVDKIAKLTEINDADFSSDDRNSIKVDLQLFITHMRRHDQFRVCYDLASLAKKMFELERHIMFPLVYCLIELALLLPVATTSVERAFSAMKIIKTELRNKMSDGWLNDLMVCYIEQGIFKGIDLAELKKDFQVKGRRMPLPPRK</sequence>
<keyword evidence="2" id="KW-0472">Membrane</keyword>
<proteinExistence type="predicted"/>
<dbReference type="PANTHER" id="PTHR11697">
    <property type="entry name" value="GENERAL TRANSCRIPTION FACTOR 2-RELATED ZINC FINGER PROTEIN"/>
    <property type="match status" value="1"/>
</dbReference>
<evidence type="ECO:0000256" key="1">
    <source>
        <dbReference type="SAM" id="MobiDB-lite"/>
    </source>
</evidence>
<evidence type="ECO:0000313" key="5">
    <source>
        <dbReference type="Proteomes" id="UP001231189"/>
    </source>
</evidence>
<feature type="domain" description="HAT C-terminal dimerisation" evidence="3">
    <location>
        <begin position="337"/>
        <end position="395"/>
    </location>
</feature>
<dbReference type="Proteomes" id="UP001231189">
    <property type="component" value="Unassembled WGS sequence"/>
</dbReference>
<feature type="region of interest" description="Disordered" evidence="1">
    <location>
        <begin position="73"/>
        <end position="102"/>
    </location>
</feature>
<feature type="transmembrane region" description="Helical" evidence="2">
    <location>
        <begin position="340"/>
        <end position="362"/>
    </location>
</feature>
<name>A0AAD8S948_LOLMU</name>
<dbReference type="InterPro" id="IPR055298">
    <property type="entry name" value="AtLOH3-like"/>
</dbReference>
<evidence type="ECO:0000313" key="4">
    <source>
        <dbReference type="EMBL" id="KAK1647053.1"/>
    </source>
</evidence>
<keyword evidence="2" id="KW-1133">Transmembrane helix</keyword>
<dbReference type="InterPro" id="IPR008906">
    <property type="entry name" value="HATC_C_dom"/>
</dbReference>
<evidence type="ECO:0000256" key="2">
    <source>
        <dbReference type="SAM" id="Phobius"/>
    </source>
</evidence>
<dbReference type="AlphaFoldDB" id="A0AAD8S948"/>
<dbReference type="InterPro" id="IPR012337">
    <property type="entry name" value="RNaseH-like_sf"/>
</dbReference>
<dbReference type="PANTHER" id="PTHR11697:SF230">
    <property type="entry name" value="ZINC FINGER, MYM DOMAIN CONTAINING 1"/>
    <property type="match status" value="1"/>
</dbReference>
<dbReference type="EMBL" id="JAUUTY010000004">
    <property type="protein sequence ID" value="KAK1647053.1"/>
    <property type="molecule type" value="Genomic_DNA"/>
</dbReference>
<comment type="caution">
    <text evidence="4">The sequence shown here is derived from an EMBL/GenBank/DDBJ whole genome shotgun (WGS) entry which is preliminary data.</text>
</comment>
<reference evidence="4" key="1">
    <citation type="submission" date="2023-07" db="EMBL/GenBank/DDBJ databases">
        <title>A chromosome-level genome assembly of Lolium multiflorum.</title>
        <authorList>
            <person name="Chen Y."/>
            <person name="Copetti D."/>
            <person name="Kolliker R."/>
            <person name="Studer B."/>
        </authorList>
    </citation>
    <scope>NUCLEOTIDE SEQUENCE</scope>
    <source>
        <strain evidence="4">02402/16</strain>
        <tissue evidence="4">Leaf</tissue>
    </source>
</reference>
<protein>
    <recommendedName>
        <fullName evidence="3">HAT C-terminal dimerisation domain-containing protein</fullName>
    </recommendedName>
</protein>
<dbReference type="SUPFAM" id="SSF53098">
    <property type="entry name" value="Ribonuclease H-like"/>
    <property type="match status" value="1"/>
</dbReference>
<keyword evidence="2" id="KW-0812">Transmembrane</keyword>
<feature type="compositionally biased region" description="Acidic residues" evidence="1">
    <location>
        <begin position="92"/>
        <end position="102"/>
    </location>
</feature>
<keyword evidence="5" id="KW-1185">Reference proteome</keyword>
<gene>
    <name evidence="4" type="ORF">QYE76_064858</name>
</gene>
<organism evidence="4 5">
    <name type="scientific">Lolium multiflorum</name>
    <name type="common">Italian ryegrass</name>
    <name type="synonym">Lolium perenne subsp. multiflorum</name>
    <dbReference type="NCBI Taxonomy" id="4521"/>
    <lineage>
        <taxon>Eukaryota</taxon>
        <taxon>Viridiplantae</taxon>
        <taxon>Streptophyta</taxon>
        <taxon>Embryophyta</taxon>
        <taxon>Tracheophyta</taxon>
        <taxon>Spermatophyta</taxon>
        <taxon>Magnoliopsida</taxon>
        <taxon>Liliopsida</taxon>
        <taxon>Poales</taxon>
        <taxon>Poaceae</taxon>
        <taxon>BOP clade</taxon>
        <taxon>Pooideae</taxon>
        <taxon>Poodae</taxon>
        <taxon>Poeae</taxon>
        <taxon>Poeae Chloroplast Group 2 (Poeae type)</taxon>
        <taxon>Loliodinae</taxon>
        <taxon>Loliinae</taxon>
        <taxon>Lolium</taxon>
    </lineage>
</organism>
<dbReference type="GO" id="GO:0046983">
    <property type="term" value="F:protein dimerization activity"/>
    <property type="evidence" value="ECO:0007669"/>
    <property type="project" value="InterPro"/>
</dbReference>
<dbReference type="Pfam" id="PF05699">
    <property type="entry name" value="Dimer_Tnp_hAT"/>
    <property type="match status" value="1"/>
</dbReference>